<dbReference type="Ensembl" id="ENSPMGT00000005764.1">
    <property type="protein sequence ID" value="ENSPMGP00000005435.1"/>
    <property type="gene ID" value="ENSPMGG00000004569.1"/>
</dbReference>
<feature type="signal peptide" evidence="1">
    <location>
        <begin position="1"/>
        <end position="18"/>
    </location>
</feature>
<reference evidence="2" key="1">
    <citation type="submission" date="2025-08" db="UniProtKB">
        <authorList>
            <consortium name="Ensembl"/>
        </authorList>
    </citation>
    <scope>IDENTIFICATION</scope>
</reference>
<protein>
    <submittedName>
        <fullName evidence="2">Uncharacterized protein</fullName>
    </submittedName>
</protein>
<dbReference type="AlphaFoldDB" id="A0A3B3ZLJ7"/>
<keyword evidence="3" id="KW-1185">Reference proteome</keyword>
<dbReference type="Proteomes" id="UP000261520">
    <property type="component" value="Unplaced"/>
</dbReference>
<dbReference type="SUPFAM" id="SSF47266">
    <property type="entry name" value="4-helical cytokines"/>
    <property type="match status" value="1"/>
</dbReference>
<evidence type="ECO:0000313" key="3">
    <source>
        <dbReference type="Proteomes" id="UP000261520"/>
    </source>
</evidence>
<proteinExistence type="predicted"/>
<dbReference type="Gene3D" id="1.20.1250.10">
    <property type="match status" value="1"/>
</dbReference>
<name>A0A3B3ZLJ7_9GOBI</name>
<feature type="chain" id="PRO_5017308584" evidence="1">
    <location>
        <begin position="19"/>
        <end position="155"/>
    </location>
</feature>
<organism evidence="2 3">
    <name type="scientific">Periophthalmus magnuspinnatus</name>
    <dbReference type="NCBI Taxonomy" id="409849"/>
    <lineage>
        <taxon>Eukaryota</taxon>
        <taxon>Metazoa</taxon>
        <taxon>Chordata</taxon>
        <taxon>Craniata</taxon>
        <taxon>Vertebrata</taxon>
        <taxon>Euteleostomi</taxon>
        <taxon>Actinopterygii</taxon>
        <taxon>Neopterygii</taxon>
        <taxon>Teleostei</taxon>
        <taxon>Neoteleostei</taxon>
        <taxon>Acanthomorphata</taxon>
        <taxon>Gobiaria</taxon>
        <taxon>Gobiiformes</taxon>
        <taxon>Gobioidei</taxon>
        <taxon>Gobiidae</taxon>
        <taxon>Oxudercinae</taxon>
        <taxon>Periophthalmus</taxon>
    </lineage>
</organism>
<dbReference type="InterPro" id="IPR009079">
    <property type="entry name" value="4_helix_cytokine-like_core"/>
</dbReference>
<reference evidence="2" key="2">
    <citation type="submission" date="2025-09" db="UniProtKB">
        <authorList>
            <consortium name="Ensembl"/>
        </authorList>
    </citation>
    <scope>IDENTIFICATION</scope>
</reference>
<sequence>MLLHVMFLGLTAAASVSAASVSAAAVSACEGLSLFSTNTEGCLKQLKHMVRKYFTQYFCSSVESQLTFVHKNLQHIFHLYRHGNLTRLGWDATGFLSALHRQLSCLRPCVSPAHNAPHTTHTNTHTNTHAQTHKHNPGLLCSIMLINALFHLVMS</sequence>
<evidence type="ECO:0000256" key="1">
    <source>
        <dbReference type="SAM" id="SignalP"/>
    </source>
</evidence>
<accession>A0A3B3ZLJ7</accession>
<keyword evidence="1" id="KW-0732">Signal</keyword>
<evidence type="ECO:0000313" key="2">
    <source>
        <dbReference type="Ensembl" id="ENSPMGP00000005435.1"/>
    </source>
</evidence>